<accession>A0A1F6MR16</accession>
<evidence type="ECO:0008006" key="3">
    <source>
        <dbReference type="Google" id="ProtNLM"/>
    </source>
</evidence>
<dbReference type="STRING" id="1798692.A3G00_03585"/>
<evidence type="ECO:0000313" key="2">
    <source>
        <dbReference type="Proteomes" id="UP000178347"/>
    </source>
</evidence>
<proteinExistence type="predicted"/>
<sequence length="111" mass="13368">MNNEEKILQKLDQHDGQFKRVMDKLDQHDGQFKQVDKQFDRVITKLIEHDGELKNIKETMSTKEMMDELMRGQDKMIQILIRVDQERVFTNEKIRQLETDVKRIKLQLQIA</sequence>
<protein>
    <recommendedName>
        <fullName evidence="3">t-SNARE coiled-coil homology domain-containing protein</fullName>
    </recommendedName>
</protein>
<organism evidence="1 2">
    <name type="scientific">Candidatus Magasanikbacteria bacterium RIFCSPLOWO2_12_FULL_43_12</name>
    <dbReference type="NCBI Taxonomy" id="1798692"/>
    <lineage>
        <taxon>Bacteria</taxon>
        <taxon>Candidatus Magasanikiibacteriota</taxon>
    </lineage>
</organism>
<gene>
    <name evidence="1" type="ORF">A3G00_03585</name>
</gene>
<dbReference type="AlphaFoldDB" id="A0A1F6MR16"/>
<dbReference type="Proteomes" id="UP000178347">
    <property type="component" value="Unassembled WGS sequence"/>
</dbReference>
<name>A0A1F6MR16_9BACT</name>
<comment type="caution">
    <text evidence="1">The sequence shown here is derived from an EMBL/GenBank/DDBJ whole genome shotgun (WGS) entry which is preliminary data.</text>
</comment>
<dbReference type="EMBL" id="MFQN01000033">
    <property type="protein sequence ID" value="OGH73960.1"/>
    <property type="molecule type" value="Genomic_DNA"/>
</dbReference>
<reference evidence="1 2" key="1">
    <citation type="journal article" date="2016" name="Nat. Commun.">
        <title>Thousands of microbial genomes shed light on interconnected biogeochemical processes in an aquifer system.</title>
        <authorList>
            <person name="Anantharaman K."/>
            <person name="Brown C.T."/>
            <person name="Hug L.A."/>
            <person name="Sharon I."/>
            <person name="Castelle C.J."/>
            <person name="Probst A.J."/>
            <person name="Thomas B.C."/>
            <person name="Singh A."/>
            <person name="Wilkins M.J."/>
            <person name="Karaoz U."/>
            <person name="Brodie E.L."/>
            <person name="Williams K.H."/>
            <person name="Hubbard S.S."/>
            <person name="Banfield J.F."/>
        </authorList>
    </citation>
    <scope>NUCLEOTIDE SEQUENCE [LARGE SCALE GENOMIC DNA]</scope>
</reference>
<evidence type="ECO:0000313" key="1">
    <source>
        <dbReference type="EMBL" id="OGH73960.1"/>
    </source>
</evidence>